<dbReference type="PROSITE" id="PS51128">
    <property type="entry name" value="ZF_DKSA_2"/>
    <property type="match status" value="1"/>
</dbReference>
<dbReference type="AlphaFoldDB" id="A0A126QJP7"/>
<dbReference type="Proteomes" id="UP000055611">
    <property type="component" value="Chromosome"/>
</dbReference>
<dbReference type="OrthoDB" id="9803742at2"/>
<protein>
    <submittedName>
        <fullName evidence="6">Conjugal transfer protein TraR</fullName>
    </submittedName>
    <submittedName>
        <fullName evidence="7">TraR/DksA family transcriptional regulator</fullName>
    </submittedName>
</protein>
<dbReference type="PANTHER" id="PTHR33823">
    <property type="entry name" value="RNA POLYMERASE-BINDING TRANSCRIPTION FACTOR DKSA-RELATED"/>
    <property type="match status" value="1"/>
</dbReference>
<gene>
    <name evidence="6" type="ORF">AWY79_01825</name>
    <name evidence="7" type="ORF">EDC59_10844</name>
</gene>
<evidence type="ECO:0000256" key="2">
    <source>
        <dbReference type="ARBA" id="ARBA00022771"/>
    </source>
</evidence>
<dbReference type="Gene3D" id="1.20.120.910">
    <property type="entry name" value="DksA, coiled-coil domain"/>
    <property type="match status" value="1"/>
</dbReference>
<reference evidence="7 9" key="2">
    <citation type="submission" date="2019-03" db="EMBL/GenBank/DDBJ databases">
        <title>Genomic Encyclopedia of Type Strains, Phase IV (KMG-IV): sequencing the most valuable type-strain genomes for metagenomic binning, comparative biology and taxonomic classification.</title>
        <authorList>
            <person name="Goeker M."/>
        </authorList>
    </citation>
    <scope>NUCLEOTIDE SEQUENCE [LARGE SCALE GENOMIC DNA]</scope>
    <source>
        <strain evidence="7 9">DSM 101483</strain>
    </source>
</reference>
<evidence type="ECO:0000313" key="9">
    <source>
        <dbReference type="Proteomes" id="UP000295506"/>
    </source>
</evidence>
<dbReference type="InterPro" id="IPR037187">
    <property type="entry name" value="DnaK_N"/>
</dbReference>
<dbReference type="EMBL" id="SOBK01000008">
    <property type="protein sequence ID" value="TDT87379.1"/>
    <property type="molecule type" value="Genomic_DNA"/>
</dbReference>
<keyword evidence="1" id="KW-0479">Metal-binding</keyword>
<proteinExistence type="predicted"/>
<dbReference type="InterPro" id="IPR020458">
    <property type="entry name" value="Znf_DskA_TraR_CS"/>
</dbReference>
<feature type="domain" description="Zinc finger DksA/TraR C4-type" evidence="5">
    <location>
        <begin position="75"/>
        <end position="108"/>
    </location>
</feature>
<evidence type="ECO:0000256" key="4">
    <source>
        <dbReference type="PROSITE-ProRule" id="PRU00510"/>
    </source>
</evidence>
<sequence>MTENQIREIRSHLMQGLHAINGQLNTGISILENCPDDTDFAAQLAQHGLSVAMRRRSVARVREMEEALKRLSCADYGICEECGCDIGVARLKANPSARLCVSCQAAEEEGLNRRCA</sequence>
<dbReference type="GO" id="GO:0008270">
    <property type="term" value="F:zinc ion binding"/>
    <property type="evidence" value="ECO:0007669"/>
    <property type="project" value="UniProtKB-KW"/>
</dbReference>
<evidence type="ECO:0000256" key="1">
    <source>
        <dbReference type="ARBA" id="ARBA00022723"/>
    </source>
</evidence>
<evidence type="ECO:0000259" key="5">
    <source>
        <dbReference type="Pfam" id="PF01258"/>
    </source>
</evidence>
<dbReference type="SUPFAM" id="SSF109635">
    <property type="entry name" value="DnaK suppressor protein DksA, alpha-hairpin domain"/>
    <property type="match status" value="1"/>
</dbReference>
<keyword evidence="8" id="KW-1185">Reference proteome</keyword>
<evidence type="ECO:0000256" key="3">
    <source>
        <dbReference type="ARBA" id="ARBA00022833"/>
    </source>
</evidence>
<reference evidence="6 8" key="1">
    <citation type="journal article" date="2016" name="Front. Microbiol.">
        <title>Genome Sequence of the Piezophilic, Mesophilic Sulfate-Reducing Bacterium Desulfovibrio indicus J2T.</title>
        <authorList>
            <person name="Cao J."/>
            <person name="Maignien L."/>
            <person name="Shao Z."/>
            <person name="Alain K."/>
            <person name="Jebbar M."/>
        </authorList>
    </citation>
    <scope>NUCLEOTIDE SEQUENCE [LARGE SCALE GENOMIC DNA]</scope>
    <source>
        <strain evidence="6 8">J2</strain>
    </source>
</reference>
<evidence type="ECO:0000313" key="7">
    <source>
        <dbReference type="EMBL" id="TDT87379.1"/>
    </source>
</evidence>
<dbReference type="InterPro" id="IPR000962">
    <property type="entry name" value="Znf_DskA_TraR"/>
</dbReference>
<feature type="zinc finger region" description="dksA C4-type" evidence="4">
    <location>
        <begin position="79"/>
        <end position="103"/>
    </location>
</feature>
<dbReference type="PROSITE" id="PS01102">
    <property type="entry name" value="ZF_DKSA_1"/>
    <property type="match status" value="1"/>
</dbReference>
<dbReference type="SUPFAM" id="SSF57716">
    <property type="entry name" value="Glucocorticoid receptor-like (DNA-binding domain)"/>
    <property type="match status" value="1"/>
</dbReference>
<evidence type="ECO:0000313" key="6">
    <source>
        <dbReference type="EMBL" id="AMK09939.1"/>
    </source>
</evidence>
<name>A0A126QJP7_9BACT</name>
<accession>A0A126QJP7</accession>
<dbReference type="Proteomes" id="UP000295506">
    <property type="component" value="Unassembled WGS sequence"/>
</dbReference>
<keyword evidence="2" id="KW-0863">Zinc-finger</keyword>
<dbReference type="Pfam" id="PF01258">
    <property type="entry name" value="zf-dskA_traR"/>
    <property type="match status" value="1"/>
</dbReference>
<organism evidence="7 9">
    <name type="scientific">Pseudodesulfovibrio indicus</name>
    <dbReference type="NCBI Taxonomy" id="1716143"/>
    <lineage>
        <taxon>Bacteria</taxon>
        <taxon>Pseudomonadati</taxon>
        <taxon>Thermodesulfobacteriota</taxon>
        <taxon>Desulfovibrionia</taxon>
        <taxon>Desulfovibrionales</taxon>
        <taxon>Desulfovibrionaceae</taxon>
    </lineage>
</organism>
<dbReference type="RefSeq" id="WP_066799546.1">
    <property type="nucleotide sequence ID" value="NZ_CP014206.1"/>
</dbReference>
<evidence type="ECO:0000313" key="8">
    <source>
        <dbReference type="Proteomes" id="UP000055611"/>
    </source>
</evidence>
<dbReference type="EMBL" id="CP014206">
    <property type="protein sequence ID" value="AMK09939.1"/>
    <property type="molecule type" value="Genomic_DNA"/>
</dbReference>
<dbReference type="KEGG" id="dej:AWY79_01825"/>
<keyword evidence="3" id="KW-0862">Zinc</keyword>